<evidence type="ECO:0000256" key="7">
    <source>
        <dbReference type="ARBA" id="ARBA00047899"/>
    </source>
</evidence>
<evidence type="ECO:0000256" key="8">
    <source>
        <dbReference type="ARBA" id="ARBA00048679"/>
    </source>
</evidence>
<evidence type="ECO:0000313" key="12">
    <source>
        <dbReference type="Proteomes" id="UP000076722"/>
    </source>
</evidence>
<reference evidence="11 12" key="1">
    <citation type="journal article" date="2016" name="Mol. Biol. Evol.">
        <title>Comparative Genomics of Early-Diverging Mushroom-Forming Fungi Provides Insights into the Origins of Lignocellulose Decay Capabilities.</title>
        <authorList>
            <person name="Nagy L.G."/>
            <person name="Riley R."/>
            <person name="Tritt A."/>
            <person name="Adam C."/>
            <person name="Daum C."/>
            <person name="Floudas D."/>
            <person name="Sun H."/>
            <person name="Yadav J.S."/>
            <person name="Pangilinan J."/>
            <person name="Larsson K.H."/>
            <person name="Matsuura K."/>
            <person name="Barry K."/>
            <person name="Labutti K."/>
            <person name="Kuo R."/>
            <person name="Ohm R.A."/>
            <person name="Bhattacharya S.S."/>
            <person name="Shirouzu T."/>
            <person name="Yoshinaga Y."/>
            <person name="Martin F.M."/>
            <person name="Grigoriev I.V."/>
            <person name="Hibbett D.S."/>
        </authorList>
    </citation>
    <scope>NUCLEOTIDE SEQUENCE [LARGE SCALE GENOMIC DNA]</scope>
    <source>
        <strain evidence="11 12">HHB9708</strain>
    </source>
</reference>
<dbReference type="GO" id="GO:0035556">
    <property type="term" value="P:intracellular signal transduction"/>
    <property type="evidence" value="ECO:0007669"/>
    <property type="project" value="TreeGrafter"/>
</dbReference>
<dbReference type="EC" id="2.7.11.1" evidence="1"/>
<dbReference type="PANTHER" id="PTHR24419">
    <property type="entry name" value="INTERLEUKIN-1 RECEPTOR-ASSOCIATED KINASE"/>
    <property type="match status" value="1"/>
</dbReference>
<evidence type="ECO:0000256" key="1">
    <source>
        <dbReference type="ARBA" id="ARBA00012513"/>
    </source>
</evidence>
<dbReference type="Gene3D" id="3.30.200.20">
    <property type="entry name" value="Phosphorylase Kinase, domain 1"/>
    <property type="match status" value="1"/>
</dbReference>
<dbReference type="InterPro" id="IPR011009">
    <property type="entry name" value="Kinase-like_dom_sf"/>
</dbReference>
<accession>A0A164ZUI6</accession>
<keyword evidence="4" id="KW-0547">Nucleotide-binding</keyword>
<dbReference type="GO" id="GO:0000278">
    <property type="term" value="P:mitotic cell cycle"/>
    <property type="evidence" value="ECO:0007669"/>
    <property type="project" value="TreeGrafter"/>
</dbReference>
<evidence type="ECO:0000259" key="10">
    <source>
        <dbReference type="SMART" id="SM01331"/>
    </source>
</evidence>
<gene>
    <name evidence="11" type="ORF">SISNIDRAFT_481951</name>
</gene>
<dbReference type="STRING" id="1314777.A0A164ZUI6"/>
<feature type="region of interest" description="Disordered" evidence="9">
    <location>
        <begin position="73"/>
        <end position="99"/>
    </location>
</feature>
<dbReference type="GO" id="GO:0005737">
    <property type="term" value="C:cytoplasm"/>
    <property type="evidence" value="ECO:0007669"/>
    <property type="project" value="TreeGrafter"/>
</dbReference>
<evidence type="ECO:0000256" key="6">
    <source>
        <dbReference type="ARBA" id="ARBA00022840"/>
    </source>
</evidence>
<dbReference type="Proteomes" id="UP000076722">
    <property type="component" value="Unassembled WGS sequence"/>
</dbReference>
<evidence type="ECO:0000256" key="3">
    <source>
        <dbReference type="ARBA" id="ARBA00022679"/>
    </source>
</evidence>
<dbReference type="PANTHER" id="PTHR24419:SF18">
    <property type="entry name" value="SERINE_THREONINE-PROTEIN KINASE HASPIN"/>
    <property type="match status" value="1"/>
</dbReference>
<dbReference type="GO" id="GO:0005634">
    <property type="term" value="C:nucleus"/>
    <property type="evidence" value="ECO:0007669"/>
    <property type="project" value="TreeGrafter"/>
</dbReference>
<dbReference type="OrthoDB" id="5327538at2759"/>
<dbReference type="Pfam" id="PF12330">
    <property type="entry name" value="Haspin_kinase"/>
    <property type="match status" value="1"/>
</dbReference>
<name>A0A164ZUI6_9AGAM</name>
<sequence>MLLGSRTKQVNSYGKRNRRVIVVDDDQFSKQDSAPLRQQSTGTLSKAVLAKQQISKVPLSPIVALVQNVPKLPNGKTRGKERMVSTPNRFPLGLKNPNALDSPVINRHASTGKLPGTPNHHRGFTPFVDVEITVFDNTTNRRVSQEHRVISPRQNVIVIDSDSEDDVVAVKPARRPHGRNAIVISDDEEEEQEEGPVIPRPQFQTPPRQPLLKSRVNTLKSQLPAFSPRRTRTRSKQILQQQTIEKRKPSPIRQLSPIVTPPASASPSPAPRSPSPPPCVTAPQPAHLLPILTECGQTEPYGFDSFLSMFSADESHRSPPKEPFYWKIGEASYSEVFGCGDLVLKIIPLRDESGNPQGTQDEDEEWPFESDAADVLREIITTRATGELSAGFVKLLKSFIVKGKYPQALLDLWDHYHEKKGSESIRPDCFPGSQTYAIIVLPNGGPDLEAYDFRLLNPKCPWRKACEIFWQIVSALQKAENLIRFEHRDLHWGQILVKDLQIQGINESSHTVNLRGELAVQVLVIDLGLARMDAGDGENCEARWTEFDEAIFEGEGEYQYDIYRMMKVHLKSDWGSYNPLTNIMWMHYLCDKLLHAKRLPVPTRSRSRSKEPSALQQSERAYFESLIELEKILKKSIEVKRGRKPKILISSADELWQLGVQRQWVEDI</sequence>
<evidence type="ECO:0000256" key="5">
    <source>
        <dbReference type="ARBA" id="ARBA00022777"/>
    </source>
</evidence>
<protein>
    <recommendedName>
        <fullName evidence="1">non-specific serine/threonine protein kinase</fullName>
        <ecNumber evidence="1">2.7.11.1</ecNumber>
    </recommendedName>
</protein>
<dbReference type="EMBL" id="KV419396">
    <property type="protein sequence ID" value="KZS98089.1"/>
    <property type="molecule type" value="Genomic_DNA"/>
</dbReference>
<keyword evidence="2" id="KW-0723">Serine/threonine-protein kinase</keyword>
<evidence type="ECO:0000256" key="4">
    <source>
        <dbReference type="ARBA" id="ARBA00022741"/>
    </source>
</evidence>
<dbReference type="GO" id="GO:0005524">
    <property type="term" value="F:ATP binding"/>
    <property type="evidence" value="ECO:0007669"/>
    <property type="project" value="UniProtKB-KW"/>
</dbReference>
<keyword evidence="12" id="KW-1185">Reference proteome</keyword>
<evidence type="ECO:0000313" key="11">
    <source>
        <dbReference type="EMBL" id="KZS98089.1"/>
    </source>
</evidence>
<dbReference type="SUPFAM" id="SSF56112">
    <property type="entry name" value="Protein kinase-like (PK-like)"/>
    <property type="match status" value="1"/>
</dbReference>
<dbReference type="AlphaFoldDB" id="A0A164ZUI6"/>
<evidence type="ECO:0000256" key="9">
    <source>
        <dbReference type="SAM" id="MobiDB-lite"/>
    </source>
</evidence>
<dbReference type="Gene3D" id="1.10.510.10">
    <property type="entry name" value="Transferase(Phosphotransferase) domain 1"/>
    <property type="match status" value="1"/>
</dbReference>
<feature type="region of interest" description="Disordered" evidence="9">
    <location>
        <begin position="178"/>
        <end position="282"/>
    </location>
</feature>
<keyword evidence="5" id="KW-0418">Kinase</keyword>
<organism evidence="11 12">
    <name type="scientific">Sistotremastrum niveocremeum HHB9708</name>
    <dbReference type="NCBI Taxonomy" id="1314777"/>
    <lineage>
        <taxon>Eukaryota</taxon>
        <taxon>Fungi</taxon>
        <taxon>Dikarya</taxon>
        <taxon>Basidiomycota</taxon>
        <taxon>Agaricomycotina</taxon>
        <taxon>Agaricomycetes</taxon>
        <taxon>Sistotremastrales</taxon>
        <taxon>Sistotremastraceae</taxon>
        <taxon>Sertulicium</taxon>
        <taxon>Sertulicium niveocremeum</taxon>
    </lineage>
</organism>
<feature type="compositionally biased region" description="Acidic residues" evidence="9">
    <location>
        <begin position="185"/>
        <end position="194"/>
    </location>
</feature>
<comment type="catalytic activity">
    <reaction evidence="8">
        <text>L-seryl-[protein] + ATP = O-phospho-L-seryl-[protein] + ADP + H(+)</text>
        <dbReference type="Rhea" id="RHEA:17989"/>
        <dbReference type="Rhea" id="RHEA-COMP:9863"/>
        <dbReference type="Rhea" id="RHEA-COMP:11604"/>
        <dbReference type="ChEBI" id="CHEBI:15378"/>
        <dbReference type="ChEBI" id="CHEBI:29999"/>
        <dbReference type="ChEBI" id="CHEBI:30616"/>
        <dbReference type="ChEBI" id="CHEBI:83421"/>
        <dbReference type="ChEBI" id="CHEBI:456216"/>
        <dbReference type="EC" id="2.7.11.1"/>
    </reaction>
</comment>
<feature type="domain" description="Serine/threonine-protein kinase haspin C-terminal" evidence="10">
    <location>
        <begin position="549"/>
        <end position="634"/>
    </location>
</feature>
<feature type="compositionally biased region" description="Pro residues" evidence="9">
    <location>
        <begin position="268"/>
        <end position="280"/>
    </location>
</feature>
<dbReference type="GO" id="GO:0072354">
    <property type="term" value="F:histone H3T3 kinase activity"/>
    <property type="evidence" value="ECO:0007669"/>
    <property type="project" value="TreeGrafter"/>
</dbReference>
<proteinExistence type="predicted"/>
<keyword evidence="3" id="KW-0808">Transferase</keyword>
<dbReference type="InterPro" id="IPR024604">
    <property type="entry name" value="GSG2_C"/>
</dbReference>
<evidence type="ECO:0000256" key="2">
    <source>
        <dbReference type="ARBA" id="ARBA00022527"/>
    </source>
</evidence>
<dbReference type="SMART" id="SM01331">
    <property type="entry name" value="DUF3635"/>
    <property type="match status" value="1"/>
</dbReference>
<comment type="catalytic activity">
    <reaction evidence="7">
        <text>L-threonyl-[protein] + ATP = O-phospho-L-threonyl-[protein] + ADP + H(+)</text>
        <dbReference type="Rhea" id="RHEA:46608"/>
        <dbReference type="Rhea" id="RHEA-COMP:11060"/>
        <dbReference type="Rhea" id="RHEA-COMP:11605"/>
        <dbReference type="ChEBI" id="CHEBI:15378"/>
        <dbReference type="ChEBI" id="CHEBI:30013"/>
        <dbReference type="ChEBI" id="CHEBI:30616"/>
        <dbReference type="ChEBI" id="CHEBI:61977"/>
        <dbReference type="ChEBI" id="CHEBI:456216"/>
        <dbReference type="EC" id="2.7.11.1"/>
    </reaction>
</comment>
<keyword evidence="6" id="KW-0067">ATP-binding</keyword>